<dbReference type="EMBL" id="JAUTXU010000037">
    <property type="protein sequence ID" value="KAK3717375.1"/>
    <property type="molecule type" value="Genomic_DNA"/>
</dbReference>
<dbReference type="Proteomes" id="UP001281147">
    <property type="component" value="Unassembled WGS sequence"/>
</dbReference>
<gene>
    <name evidence="1" type="ORF">LTR37_005764</name>
</gene>
<comment type="caution">
    <text evidence="1">The sequence shown here is derived from an EMBL/GenBank/DDBJ whole genome shotgun (WGS) entry which is preliminary data.</text>
</comment>
<reference evidence="1" key="1">
    <citation type="submission" date="2023-07" db="EMBL/GenBank/DDBJ databases">
        <title>Black Yeasts Isolated from many extreme environments.</title>
        <authorList>
            <person name="Coleine C."/>
            <person name="Stajich J.E."/>
            <person name="Selbmann L."/>
        </authorList>
    </citation>
    <scope>NUCLEOTIDE SEQUENCE</scope>
    <source>
        <strain evidence="1">CCFEE 5714</strain>
    </source>
</reference>
<evidence type="ECO:0000313" key="1">
    <source>
        <dbReference type="EMBL" id="KAK3717375.1"/>
    </source>
</evidence>
<proteinExistence type="predicted"/>
<protein>
    <submittedName>
        <fullName evidence="1">Uncharacterized protein</fullName>
    </submittedName>
</protein>
<keyword evidence="2" id="KW-1185">Reference proteome</keyword>
<accession>A0ACC3NIG3</accession>
<name>A0ACC3NIG3_9PEZI</name>
<sequence length="177" mass="19638">MSQLTQVASPPRVGIGVFVFKSRDDPRFCFGLRKGSHGSGTWSLPGGHLEYGESFERCAVREIAEETGLEIEDVQFLTAVNTPFSQESVHYVTILMTAYAKAEADGAIPEPKILIVIVQLLEPDKCEEWRWCSLREMIRMHDLESDRLFEPLSSLILQRPAVCTALLGGSAASRPAE</sequence>
<evidence type="ECO:0000313" key="2">
    <source>
        <dbReference type="Proteomes" id="UP001281147"/>
    </source>
</evidence>
<organism evidence="1 2">
    <name type="scientific">Vermiconidia calcicola</name>
    <dbReference type="NCBI Taxonomy" id="1690605"/>
    <lineage>
        <taxon>Eukaryota</taxon>
        <taxon>Fungi</taxon>
        <taxon>Dikarya</taxon>
        <taxon>Ascomycota</taxon>
        <taxon>Pezizomycotina</taxon>
        <taxon>Dothideomycetes</taxon>
        <taxon>Dothideomycetidae</taxon>
        <taxon>Mycosphaerellales</taxon>
        <taxon>Extremaceae</taxon>
        <taxon>Vermiconidia</taxon>
    </lineage>
</organism>